<dbReference type="HOGENOM" id="CLU_1304946_0_0_1"/>
<sequence>MPSAPSRVRRRIRGKIPQVSHLPVPGDLVHETDWVAPRRPQGVPGAGFPVMGRIRGPGGIFYQVPSIGGVPIDVDALDTVDGEEGSGSDTGGPGAVGDDVIDGLVDDQPEDPAKKEKGQQDPVQTRKRQKQWAKWSTVIIPKMLGPYVTLLQETQSLRDMSVVASRVFCEGCDHGRPLEVSSIYFDRIKKIVLCTCKEPALPLQWPDLRYL</sequence>
<dbReference type="STRING" id="685588.A0A067SKS4"/>
<protein>
    <recommendedName>
        <fullName evidence="4">CxC1-like cysteine cluster associated with KDZ transposases domain-containing protein</fullName>
    </recommendedName>
</protein>
<dbReference type="OrthoDB" id="3200967at2759"/>
<name>A0A067SKS4_GALM3</name>
<dbReference type="AlphaFoldDB" id="A0A067SKS4"/>
<evidence type="ECO:0000313" key="3">
    <source>
        <dbReference type="Proteomes" id="UP000027222"/>
    </source>
</evidence>
<keyword evidence="3" id="KW-1185">Reference proteome</keyword>
<feature type="compositionally biased region" description="Acidic residues" evidence="1">
    <location>
        <begin position="77"/>
        <end position="86"/>
    </location>
</feature>
<proteinExistence type="predicted"/>
<evidence type="ECO:0000313" key="2">
    <source>
        <dbReference type="EMBL" id="KDR70632.1"/>
    </source>
</evidence>
<feature type="region of interest" description="Disordered" evidence="1">
    <location>
        <begin position="77"/>
        <end position="129"/>
    </location>
</feature>
<feature type="compositionally biased region" description="Acidic residues" evidence="1">
    <location>
        <begin position="99"/>
        <end position="110"/>
    </location>
</feature>
<gene>
    <name evidence="2" type="ORF">GALMADRAFT_144531</name>
</gene>
<evidence type="ECO:0000256" key="1">
    <source>
        <dbReference type="SAM" id="MobiDB-lite"/>
    </source>
</evidence>
<reference evidence="3" key="1">
    <citation type="journal article" date="2014" name="Proc. Natl. Acad. Sci. U.S.A.">
        <title>Extensive sampling of basidiomycete genomes demonstrates inadequacy of the white-rot/brown-rot paradigm for wood decay fungi.</title>
        <authorList>
            <person name="Riley R."/>
            <person name="Salamov A.A."/>
            <person name="Brown D.W."/>
            <person name="Nagy L.G."/>
            <person name="Floudas D."/>
            <person name="Held B.W."/>
            <person name="Levasseur A."/>
            <person name="Lombard V."/>
            <person name="Morin E."/>
            <person name="Otillar R."/>
            <person name="Lindquist E.A."/>
            <person name="Sun H."/>
            <person name="LaButti K.M."/>
            <person name="Schmutz J."/>
            <person name="Jabbour D."/>
            <person name="Luo H."/>
            <person name="Baker S.E."/>
            <person name="Pisabarro A.G."/>
            <person name="Walton J.D."/>
            <person name="Blanchette R.A."/>
            <person name="Henrissat B."/>
            <person name="Martin F."/>
            <person name="Cullen D."/>
            <person name="Hibbett D.S."/>
            <person name="Grigoriev I.V."/>
        </authorList>
    </citation>
    <scope>NUCLEOTIDE SEQUENCE [LARGE SCALE GENOMIC DNA]</scope>
    <source>
        <strain evidence="3">CBS 339.88</strain>
    </source>
</reference>
<dbReference type="EMBL" id="KL142396">
    <property type="protein sequence ID" value="KDR70632.1"/>
    <property type="molecule type" value="Genomic_DNA"/>
</dbReference>
<accession>A0A067SKS4</accession>
<evidence type="ECO:0008006" key="4">
    <source>
        <dbReference type="Google" id="ProtNLM"/>
    </source>
</evidence>
<dbReference type="Proteomes" id="UP000027222">
    <property type="component" value="Unassembled WGS sequence"/>
</dbReference>
<organism evidence="2 3">
    <name type="scientific">Galerina marginata (strain CBS 339.88)</name>
    <dbReference type="NCBI Taxonomy" id="685588"/>
    <lineage>
        <taxon>Eukaryota</taxon>
        <taxon>Fungi</taxon>
        <taxon>Dikarya</taxon>
        <taxon>Basidiomycota</taxon>
        <taxon>Agaricomycotina</taxon>
        <taxon>Agaricomycetes</taxon>
        <taxon>Agaricomycetidae</taxon>
        <taxon>Agaricales</taxon>
        <taxon>Agaricineae</taxon>
        <taxon>Strophariaceae</taxon>
        <taxon>Galerina</taxon>
    </lineage>
</organism>